<feature type="domain" description="Transposase TnpC homeodomain" evidence="3">
    <location>
        <begin position="43"/>
        <end position="113"/>
    </location>
</feature>
<dbReference type="InterPro" id="IPR052344">
    <property type="entry name" value="Transposase-related"/>
</dbReference>
<evidence type="ECO:0000259" key="4">
    <source>
        <dbReference type="Pfam" id="PF13817"/>
    </source>
</evidence>
<dbReference type="InterPro" id="IPR024474">
    <property type="entry name" value="Znf_dom_IS66"/>
</dbReference>
<accession>A0ABV6ZSP1</accession>
<proteinExistence type="predicted"/>
<name>A0ABV6ZSP1_9HYPH</name>
<dbReference type="InterPro" id="IPR039552">
    <property type="entry name" value="IS66_C"/>
</dbReference>
<dbReference type="Pfam" id="PF13817">
    <property type="entry name" value="DDE_Tnp_IS66_C"/>
    <property type="match status" value="1"/>
</dbReference>
<dbReference type="EMBL" id="JBHGPK010000106">
    <property type="protein sequence ID" value="MFC2255183.1"/>
    <property type="molecule type" value="Genomic_DNA"/>
</dbReference>
<dbReference type="PANTHER" id="PTHR33678">
    <property type="entry name" value="BLL1576 PROTEIN"/>
    <property type="match status" value="1"/>
</dbReference>
<evidence type="ECO:0000313" key="6">
    <source>
        <dbReference type="Proteomes" id="UP001595190"/>
    </source>
</evidence>
<dbReference type="Pfam" id="PF13005">
    <property type="entry name" value="zf-IS66"/>
    <property type="match status" value="1"/>
</dbReference>
<evidence type="ECO:0000259" key="3">
    <source>
        <dbReference type="Pfam" id="PF13007"/>
    </source>
</evidence>
<organism evidence="5 6">
    <name type="scientific">Labrys neptuniae</name>
    <dbReference type="NCBI Taxonomy" id="376174"/>
    <lineage>
        <taxon>Bacteria</taxon>
        <taxon>Pseudomonadati</taxon>
        <taxon>Pseudomonadota</taxon>
        <taxon>Alphaproteobacteria</taxon>
        <taxon>Hyphomicrobiales</taxon>
        <taxon>Xanthobacteraceae</taxon>
        <taxon>Labrys</taxon>
    </lineage>
</organism>
<feature type="domain" description="Transposase IS66 zinc-finger binding" evidence="2">
    <location>
        <begin position="119"/>
        <end position="163"/>
    </location>
</feature>
<dbReference type="Pfam" id="PF03050">
    <property type="entry name" value="DDE_Tnp_IS66"/>
    <property type="match status" value="1"/>
</dbReference>
<comment type="caution">
    <text evidence="5">The sequence shown here is derived from an EMBL/GenBank/DDBJ whole genome shotgun (WGS) entry which is preliminary data.</text>
</comment>
<dbReference type="RefSeq" id="WP_394315738.1">
    <property type="nucleotide sequence ID" value="NZ_JBHGPK010000106.1"/>
</dbReference>
<evidence type="ECO:0000259" key="1">
    <source>
        <dbReference type="Pfam" id="PF03050"/>
    </source>
</evidence>
<evidence type="ECO:0000259" key="2">
    <source>
        <dbReference type="Pfam" id="PF13005"/>
    </source>
</evidence>
<dbReference type="InterPro" id="IPR024463">
    <property type="entry name" value="Transposase_TnpC_homeodom"/>
</dbReference>
<dbReference type="InterPro" id="IPR004291">
    <property type="entry name" value="Transposase_IS66_central"/>
</dbReference>
<dbReference type="NCBIfam" id="NF033517">
    <property type="entry name" value="transpos_IS66"/>
    <property type="match status" value="1"/>
</dbReference>
<dbReference type="Pfam" id="PF13007">
    <property type="entry name" value="LZ_Tnp_IS66"/>
    <property type="match status" value="1"/>
</dbReference>
<sequence length="527" mass="58749">MEPSLTDLPDDVEALRAIIVSQAEALARQTQKLQSRDTLIEKLQAQLAILRRARFGASSEKIERSIEQLELALEDIEAADARLPAAALPTQPDALKAKPGRQPLPDHLPRQDVIHQVVCTCPVCGGSDFIKAGETVSEVLDYIPASFRVVRHVQPRFTCKGCDTDIRARMPSLPIERGKPGAGLVAHVLIAKYCDHLPLYRQSEIYAREGVDLSRSTMADWVGKASALLDPLVARIRDHVFAADRLHGDDTPVPVLEPGRGRTRTGRLWTYVRDGHPWLEEAPPAVTYFYSPDRKGRHPKAHLARFSGTLHADGYAGFNDLYEPTRIDKPASIQEAACWAHVRRKFFDLTTSPASHPIAEETLIRIGQFYDIESTIRGAPPDRRRAVRQKKTRALIEALRLWWDSKLLELPRASRTAEAIRYARTRWISLCRFIDDGTIEIDNNAAERAIRPIALGRKNWLFAGSDKGGERAAAVLSLIETAKLNGLDPEAYLRDVLARIADHPINKIDELLPWHWSKIASGGGGTP</sequence>
<gene>
    <name evidence="5" type="ORF">ACETRX_37125</name>
</gene>
<reference evidence="5 6" key="1">
    <citation type="submission" date="2024-09" db="EMBL/GenBank/DDBJ databases">
        <title>Description of Labrys sedimenti sp. nov., isolated from a diclofenac-degrading enrichment culture, and genome-based reclassification of Labrys portucalensis as a later heterotypic synonym of Labrys neptuniae.</title>
        <authorList>
            <person name="Tancsics A."/>
            <person name="Csepanyi A."/>
        </authorList>
    </citation>
    <scope>NUCLEOTIDE SEQUENCE [LARGE SCALE GENOMIC DNA]</scope>
    <source>
        <strain evidence="5 6">LMG 23412</strain>
    </source>
</reference>
<dbReference type="PANTHER" id="PTHR33678:SF1">
    <property type="entry name" value="BLL1576 PROTEIN"/>
    <property type="match status" value="1"/>
</dbReference>
<protein>
    <submittedName>
        <fullName evidence="5">IS66 family transposase</fullName>
    </submittedName>
</protein>
<feature type="domain" description="Transposase IS66 central" evidence="1">
    <location>
        <begin position="178"/>
        <end position="470"/>
    </location>
</feature>
<feature type="domain" description="Transposase IS66 C-terminal" evidence="4">
    <location>
        <begin position="477"/>
        <end position="514"/>
    </location>
</feature>
<evidence type="ECO:0000313" key="5">
    <source>
        <dbReference type="EMBL" id="MFC2255183.1"/>
    </source>
</evidence>
<dbReference type="Proteomes" id="UP001595190">
    <property type="component" value="Unassembled WGS sequence"/>
</dbReference>